<feature type="compositionally biased region" description="Pro residues" evidence="1">
    <location>
        <begin position="181"/>
        <end position="193"/>
    </location>
</feature>
<gene>
    <name evidence="2" type="ORF">OJF2_42630</name>
</gene>
<name>A0A5B9W4V0_9BACT</name>
<feature type="compositionally biased region" description="Pro residues" evidence="1">
    <location>
        <begin position="201"/>
        <end position="220"/>
    </location>
</feature>
<protein>
    <recommendedName>
        <fullName evidence="4">PEP-CTERM protein-sorting domain-containing protein</fullName>
    </recommendedName>
</protein>
<dbReference type="KEGG" id="agv:OJF2_42630"/>
<dbReference type="EMBL" id="CP042997">
    <property type="protein sequence ID" value="QEH35706.1"/>
    <property type="molecule type" value="Genomic_DNA"/>
</dbReference>
<proteinExistence type="predicted"/>
<evidence type="ECO:0000256" key="1">
    <source>
        <dbReference type="SAM" id="MobiDB-lite"/>
    </source>
</evidence>
<evidence type="ECO:0000313" key="3">
    <source>
        <dbReference type="Proteomes" id="UP000324233"/>
    </source>
</evidence>
<reference evidence="2 3" key="1">
    <citation type="submission" date="2019-08" db="EMBL/GenBank/DDBJ databases">
        <title>Deep-cultivation of Planctomycetes and their phenomic and genomic characterization uncovers novel biology.</title>
        <authorList>
            <person name="Wiegand S."/>
            <person name="Jogler M."/>
            <person name="Boedeker C."/>
            <person name="Pinto D."/>
            <person name="Vollmers J."/>
            <person name="Rivas-Marin E."/>
            <person name="Kohn T."/>
            <person name="Peeters S.H."/>
            <person name="Heuer A."/>
            <person name="Rast P."/>
            <person name="Oberbeckmann S."/>
            <person name="Bunk B."/>
            <person name="Jeske O."/>
            <person name="Meyerdierks A."/>
            <person name="Storesund J.E."/>
            <person name="Kallscheuer N."/>
            <person name="Luecker S."/>
            <person name="Lage O.M."/>
            <person name="Pohl T."/>
            <person name="Merkel B.J."/>
            <person name="Hornburger P."/>
            <person name="Mueller R.-W."/>
            <person name="Bruemmer F."/>
            <person name="Labrenz M."/>
            <person name="Spormann A.M."/>
            <person name="Op den Camp H."/>
            <person name="Overmann J."/>
            <person name="Amann R."/>
            <person name="Jetten M.S.M."/>
            <person name="Mascher T."/>
            <person name="Medema M.H."/>
            <person name="Devos D.P."/>
            <person name="Kaster A.-K."/>
            <person name="Ovreas L."/>
            <person name="Rohde M."/>
            <person name="Galperin M.Y."/>
            <person name="Jogler C."/>
        </authorList>
    </citation>
    <scope>NUCLEOTIDE SEQUENCE [LARGE SCALE GENOMIC DNA]</scope>
    <source>
        <strain evidence="2 3">OJF2</strain>
    </source>
</reference>
<evidence type="ECO:0000313" key="2">
    <source>
        <dbReference type="EMBL" id="QEH35706.1"/>
    </source>
</evidence>
<keyword evidence="3" id="KW-1185">Reference proteome</keyword>
<dbReference type="AlphaFoldDB" id="A0A5B9W4V0"/>
<evidence type="ECO:0008006" key="4">
    <source>
        <dbReference type="Google" id="ProtNLM"/>
    </source>
</evidence>
<feature type="compositionally biased region" description="Basic and acidic residues" evidence="1">
    <location>
        <begin position="7"/>
        <end position="22"/>
    </location>
</feature>
<feature type="compositionally biased region" description="Pro residues" evidence="1">
    <location>
        <begin position="153"/>
        <end position="170"/>
    </location>
</feature>
<dbReference type="Proteomes" id="UP000324233">
    <property type="component" value="Chromosome"/>
</dbReference>
<organism evidence="2 3">
    <name type="scientific">Aquisphaera giovannonii</name>
    <dbReference type="NCBI Taxonomy" id="406548"/>
    <lineage>
        <taxon>Bacteria</taxon>
        <taxon>Pseudomonadati</taxon>
        <taxon>Planctomycetota</taxon>
        <taxon>Planctomycetia</taxon>
        <taxon>Isosphaerales</taxon>
        <taxon>Isosphaeraceae</taxon>
        <taxon>Aquisphaera</taxon>
    </lineage>
</organism>
<feature type="region of interest" description="Disordered" evidence="1">
    <location>
        <begin position="152"/>
        <end position="226"/>
    </location>
</feature>
<feature type="region of interest" description="Disordered" evidence="1">
    <location>
        <begin position="1"/>
        <end position="26"/>
    </location>
</feature>
<accession>A0A5B9W4V0</accession>
<sequence>MGIHSMCKGEGRRPVEAGRDGVRGGVGPFGPRPISGAGMVRLMASLAALCACLPSGQAVAGSMSARHAHASGGAALFERLERQNVGVYERMVQMRDAHPSAFDTAHPFYASILTDRGSFEYWLNRWQSHHLRFEHFHPLAWKVIAGEAYMGGPPSPGAPGMPPTTSPSLPPAGQGLDPTGGTPPIPPLPPGGPTIPSGGPTIPPGGPTNPPGGPTNPPGGPTISGAVPEPASCALLASSMAIVIAARVLSRRRARPA</sequence>